<evidence type="ECO:0000313" key="2">
    <source>
        <dbReference type="Proteomes" id="UP000012112"/>
    </source>
</evidence>
<dbReference type="EMBL" id="AKWD02000040">
    <property type="protein sequence ID" value="EMO53810.1"/>
    <property type="molecule type" value="Genomic_DNA"/>
</dbReference>
<protein>
    <submittedName>
        <fullName evidence="1">Uncharacterized protein</fullName>
    </submittedName>
</protein>
<accession>M6VAA0</accession>
<sequence length="43" mass="4972">MKLKTKNRITFFLYNLLTRTKEPGLACLRQVGFAPVLLRPHVS</sequence>
<organism evidence="1 2">
    <name type="scientific">Leptospira noguchii</name>
    <dbReference type="NCBI Taxonomy" id="28182"/>
    <lineage>
        <taxon>Bacteria</taxon>
        <taxon>Pseudomonadati</taxon>
        <taxon>Spirochaetota</taxon>
        <taxon>Spirochaetia</taxon>
        <taxon>Leptospirales</taxon>
        <taxon>Leptospiraceae</taxon>
        <taxon>Leptospira</taxon>
    </lineage>
</organism>
<proteinExistence type="predicted"/>
<name>M6VAA0_9LEPT</name>
<reference evidence="1 2" key="1">
    <citation type="submission" date="2013-01" db="EMBL/GenBank/DDBJ databases">
        <authorList>
            <person name="Harkins D.M."/>
            <person name="Durkin A.S."/>
            <person name="Brinkac L.M."/>
            <person name="Haft D.H."/>
            <person name="Selengut J.D."/>
            <person name="Sanka R."/>
            <person name="DePew J."/>
            <person name="Purushe J."/>
            <person name="Matthias M.A."/>
            <person name="Vinetz J.M."/>
            <person name="Sutton G.G."/>
            <person name="Nierman W.C."/>
            <person name="Fouts D.E."/>
        </authorList>
    </citation>
    <scope>NUCLEOTIDE SEQUENCE [LARGE SCALE GENOMIC DNA]</scope>
    <source>
        <strain evidence="1 2">HAI1536</strain>
    </source>
</reference>
<dbReference type="AlphaFoldDB" id="M6VAA0"/>
<comment type="caution">
    <text evidence="1">The sequence shown here is derived from an EMBL/GenBank/DDBJ whole genome shotgun (WGS) entry which is preliminary data.</text>
</comment>
<dbReference type="Proteomes" id="UP000012112">
    <property type="component" value="Unassembled WGS sequence"/>
</dbReference>
<gene>
    <name evidence="1" type="ORF">LEP1GSC172_1196</name>
</gene>
<evidence type="ECO:0000313" key="1">
    <source>
        <dbReference type="EMBL" id="EMO53810.1"/>
    </source>
</evidence>